<accession>A0A6M0RJP2</accession>
<dbReference type="Pfam" id="PF07963">
    <property type="entry name" value="N_methyl"/>
    <property type="match status" value="1"/>
</dbReference>
<dbReference type="SUPFAM" id="SSF54523">
    <property type="entry name" value="Pili subunits"/>
    <property type="match status" value="1"/>
</dbReference>
<dbReference type="Proteomes" id="UP000481033">
    <property type="component" value="Unassembled WGS sequence"/>
</dbReference>
<evidence type="ECO:0000256" key="1">
    <source>
        <dbReference type="SAM" id="Phobius"/>
    </source>
</evidence>
<sequence length="235" mass="24999">MFLKNRQLKKLMSTKSQVPVKADDSGLTLIEGLVAIVIIAIATAVMTPMVILAVGTRVQSQRAEQAFQIAQAEVDRIKLIVSQGGNYTLNIAPTPTGVNSVADFDVVPVPAPNVINDNTYSTTTDAARAIDVDNDGNADYAVQVFKTDGITSGTIPVAFDLGVRVYRADIIGSLDPTDVEQASLIMTSGEGQSGNAPLSTIYTSLIRSDDEESLCDYYEFINSVQGTTVSTPSEC</sequence>
<evidence type="ECO:0000313" key="2">
    <source>
        <dbReference type="EMBL" id="NEZ56434.1"/>
    </source>
</evidence>
<evidence type="ECO:0008006" key="4">
    <source>
        <dbReference type="Google" id="ProtNLM"/>
    </source>
</evidence>
<keyword evidence="1" id="KW-0812">Transmembrane</keyword>
<dbReference type="AlphaFoldDB" id="A0A6M0RJP2"/>
<comment type="caution">
    <text evidence="2">The sequence shown here is derived from an EMBL/GenBank/DDBJ whole genome shotgun (WGS) entry which is preliminary data.</text>
</comment>
<dbReference type="PROSITE" id="PS00409">
    <property type="entry name" value="PROKAR_NTER_METHYL"/>
    <property type="match status" value="1"/>
</dbReference>
<feature type="transmembrane region" description="Helical" evidence="1">
    <location>
        <begin position="33"/>
        <end position="54"/>
    </location>
</feature>
<dbReference type="InterPro" id="IPR045584">
    <property type="entry name" value="Pilin-like"/>
</dbReference>
<proteinExistence type="predicted"/>
<keyword evidence="1" id="KW-0472">Membrane</keyword>
<keyword evidence="3" id="KW-1185">Reference proteome</keyword>
<dbReference type="EMBL" id="QXHD01000004">
    <property type="protein sequence ID" value="NEZ56434.1"/>
    <property type="molecule type" value="Genomic_DNA"/>
</dbReference>
<keyword evidence="1" id="KW-1133">Transmembrane helix</keyword>
<dbReference type="Gene3D" id="3.30.700.10">
    <property type="entry name" value="Glycoprotein, Type 4 Pilin"/>
    <property type="match status" value="1"/>
</dbReference>
<name>A0A6M0RJP2_9CYAN</name>
<reference evidence="2 3" key="1">
    <citation type="journal article" date="2020" name="Microb. Ecol.">
        <title>Ecogenomics of the Marine Benthic Filamentous Cyanobacterium Adonisia.</title>
        <authorList>
            <person name="Walter J.M."/>
            <person name="Coutinho F.H."/>
            <person name="Leomil L."/>
            <person name="Hargreaves P.I."/>
            <person name="Campeao M.E."/>
            <person name="Vieira V.V."/>
            <person name="Silva B.S."/>
            <person name="Fistarol G.O."/>
            <person name="Salomon P.S."/>
            <person name="Sawabe T."/>
            <person name="Mino S."/>
            <person name="Hosokawa M."/>
            <person name="Miyashita H."/>
            <person name="Maruyama F."/>
            <person name="van Verk M.C."/>
            <person name="Dutilh B.E."/>
            <person name="Thompson C.C."/>
            <person name="Thompson F.L."/>
        </authorList>
    </citation>
    <scope>NUCLEOTIDE SEQUENCE [LARGE SCALE GENOMIC DNA]</scope>
    <source>
        <strain evidence="2 3">CCMR0081</strain>
    </source>
</reference>
<evidence type="ECO:0000313" key="3">
    <source>
        <dbReference type="Proteomes" id="UP000481033"/>
    </source>
</evidence>
<gene>
    <name evidence="2" type="ORF">DXZ20_12270</name>
</gene>
<dbReference type="InterPro" id="IPR012902">
    <property type="entry name" value="N_methyl_site"/>
</dbReference>
<protein>
    <recommendedName>
        <fullName evidence="4">Type II secretion system protein</fullName>
    </recommendedName>
</protein>
<organism evidence="2 3">
    <name type="scientific">Adonisia turfae CCMR0081</name>
    <dbReference type="NCBI Taxonomy" id="2292702"/>
    <lineage>
        <taxon>Bacteria</taxon>
        <taxon>Bacillati</taxon>
        <taxon>Cyanobacteriota</taxon>
        <taxon>Adonisia</taxon>
        <taxon>Adonisia turfae</taxon>
    </lineage>
</organism>